<keyword evidence="11" id="KW-1185">Reference proteome</keyword>
<protein>
    <recommendedName>
        <fullName evidence="3">beta-N-acetylhexosaminidase</fullName>
        <ecNumber evidence="3">3.2.1.52</ecNumber>
    </recommendedName>
</protein>
<organism evidence="10 11">
    <name type="scientific">Pedobacter ureilyticus</name>
    <dbReference type="NCBI Taxonomy" id="1393051"/>
    <lineage>
        <taxon>Bacteria</taxon>
        <taxon>Pseudomonadati</taxon>
        <taxon>Bacteroidota</taxon>
        <taxon>Sphingobacteriia</taxon>
        <taxon>Sphingobacteriales</taxon>
        <taxon>Sphingobacteriaceae</taxon>
        <taxon>Pedobacter</taxon>
    </lineage>
</organism>
<dbReference type="Gene3D" id="3.20.20.80">
    <property type="entry name" value="Glycosidases"/>
    <property type="match status" value="1"/>
</dbReference>
<dbReference type="InterPro" id="IPR015883">
    <property type="entry name" value="Glyco_hydro_20_cat"/>
</dbReference>
<evidence type="ECO:0000259" key="7">
    <source>
        <dbReference type="Pfam" id="PF00728"/>
    </source>
</evidence>
<feature type="chain" id="PRO_5045499595" description="beta-N-acetylhexosaminidase" evidence="6">
    <location>
        <begin position="24"/>
        <end position="619"/>
    </location>
</feature>
<dbReference type="Pfam" id="PF02838">
    <property type="entry name" value="Glyco_hydro_20b"/>
    <property type="match status" value="1"/>
</dbReference>
<comment type="catalytic activity">
    <reaction evidence="1">
        <text>Hydrolysis of terminal non-reducing N-acetyl-D-hexosamine residues in N-acetyl-beta-D-hexosaminides.</text>
        <dbReference type="EC" id="3.2.1.52"/>
    </reaction>
</comment>
<sequence>MINKLKLAVAGLFVCALVNIVNAQHSPLAIIPQPNHVELKAGTFKLSAKALTNLKGFKTPPASINQFAKQVLGQVKRGTSLSQNQKVDLVLQPNANIIQDGYHLNIDANGIRILSSNERGIFYGLQTLAQIIAGANDNALPFVAIKDEPRYKYRGLMLDVGRHYFPMEFIKSYIDVMAAYKLNYFHWHLTEDQGWRIEIKKYPKLASVASSREGTLLNHLKDKEHLYDGVPYKGYYTQEEVKEIVCYAASKYITVIPEIELPGHSLAALSAYPEFGCGDNPGPYKAAMKWGIFEDVYCAGKEGTFTFLQDVLDEVLALFPSTYIHIGGDESPKAKWKTCIHCQKRIKDNNLKDEHELQSYFVQRIEKYLNGKGRKIIGWDEILEGGLAPNATVMGWRGVKGGIAAANQGHDVIMVPSSHLYLDHREAVSNEEPLTISSGPTRHSSLKNVYFFNPTIDTLAADKQKYIIGVQANLWTEYIKTPAKARYHIFPRIYGLAEIAWTKLENKDWESFSKVRVPKHLQAYDQTGEMYRVPEVIGIENKVYNGKEFEFTLQPSVAGATVYYSLNGYIPTEMDNLYSKTFKVVVPAGEERQLKCVVVTRSGKRSITTTAILSNKAAK</sequence>
<dbReference type="PANTHER" id="PTHR22600:SF57">
    <property type="entry name" value="BETA-N-ACETYLHEXOSAMINIDASE"/>
    <property type="match status" value="1"/>
</dbReference>
<dbReference type="PANTHER" id="PTHR22600">
    <property type="entry name" value="BETA-HEXOSAMINIDASE"/>
    <property type="match status" value="1"/>
</dbReference>
<feature type="domain" description="GH29D-like beta-sandwich" evidence="9">
    <location>
        <begin position="550"/>
        <end position="610"/>
    </location>
</feature>
<reference evidence="10 11" key="1">
    <citation type="submission" date="2024-12" db="EMBL/GenBank/DDBJ databases">
        <authorList>
            <person name="Hu S."/>
        </authorList>
    </citation>
    <scope>NUCLEOTIDE SEQUENCE [LARGE SCALE GENOMIC DNA]</scope>
    <source>
        <strain evidence="10 11">THG-T11</strain>
    </source>
</reference>
<dbReference type="InterPro" id="IPR029018">
    <property type="entry name" value="Hex-like_dom2"/>
</dbReference>
<dbReference type="SUPFAM" id="SSF51445">
    <property type="entry name" value="(Trans)glycosidases"/>
    <property type="match status" value="1"/>
</dbReference>
<dbReference type="Pfam" id="PF00728">
    <property type="entry name" value="Glyco_hydro_20"/>
    <property type="match status" value="1"/>
</dbReference>
<keyword evidence="6" id="KW-0732">Signal</keyword>
<dbReference type="CDD" id="cd06563">
    <property type="entry name" value="GH20_chitobiase-like"/>
    <property type="match status" value="1"/>
</dbReference>
<dbReference type="SUPFAM" id="SSF55545">
    <property type="entry name" value="beta-N-acetylhexosaminidase-like domain"/>
    <property type="match status" value="1"/>
</dbReference>
<dbReference type="EMBL" id="SSHJ02000001">
    <property type="protein sequence ID" value="MFN0253963.1"/>
    <property type="molecule type" value="Genomic_DNA"/>
</dbReference>
<proteinExistence type="inferred from homology"/>
<dbReference type="InterPro" id="IPR059177">
    <property type="entry name" value="GH29D-like_dom"/>
</dbReference>
<evidence type="ECO:0000256" key="3">
    <source>
        <dbReference type="ARBA" id="ARBA00012663"/>
    </source>
</evidence>
<dbReference type="PRINTS" id="PR00738">
    <property type="entry name" value="GLHYDRLASE20"/>
</dbReference>
<evidence type="ECO:0000256" key="6">
    <source>
        <dbReference type="SAM" id="SignalP"/>
    </source>
</evidence>
<keyword evidence="5" id="KW-0326">Glycosidase</keyword>
<dbReference type="RefSeq" id="WP_138721154.1">
    <property type="nucleotide sequence ID" value="NZ_SSHJ02000001.1"/>
</dbReference>
<dbReference type="InterPro" id="IPR025705">
    <property type="entry name" value="Beta_hexosaminidase_sua/sub"/>
</dbReference>
<evidence type="ECO:0000313" key="11">
    <source>
        <dbReference type="Proteomes" id="UP001517247"/>
    </source>
</evidence>
<evidence type="ECO:0000313" key="10">
    <source>
        <dbReference type="EMBL" id="MFN0253963.1"/>
    </source>
</evidence>
<feature type="domain" description="Beta-hexosaminidase bacterial type N-terminal" evidence="8">
    <location>
        <begin position="29"/>
        <end position="147"/>
    </location>
</feature>
<evidence type="ECO:0000256" key="5">
    <source>
        <dbReference type="ARBA" id="ARBA00023295"/>
    </source>
</evidence>
<accession>A0ABW9J0B7</accession>
<evidence type="ECO:0000256" key="4">
    <source>
        <dbReference type="ARBA" id="ARBA00022801"/>
    </source>
</evidence>
<dbReference type="InterPro" id="IPR017853">
    <property type="entry name" value="GH"/>
</dbReference>
<dbReference type="InterPro" id="IPR015882">
    <property type="entry name" value="HEX_bac_N"/>
</dbReference>
<dbReference type="EC" id="3.2.1.52" evidence="3"/>
<evidence type="ECO:0000256" key="1">
    <source>
        <dbReference type="ARBA" id="ARBA00001231"/>
    </source>
</evidence>
<dbReference type="Proteomes" id="UP001517247">
    <property type="component" value="Unassembled WGS sequence"/>
</dbReference>
<name>A0ABW9J0B7_9SPHI</name>
<feature type="domain" description="Glycoside hydrolase family 20 catalytic" evidence="7">
    <location>
        <begin position="151"/>
        <end position="503"/>
    </location>
</feature>
<keyword evidence="4" id="KW-0378">Hydrolase</keyword>
<dbReference type="Pfam" id="PF13290">
    <property type="entry name" value="CHB_HEX_C_1"/>
    <property type="match status" value="1"/>
</dbReference>
<dbReference type="Gene3D" id="3.30.379.10">
    <property type="entry name" value="Chitobiase/beta-hexosaminidase domain 2-like"/>
    <property type="match status" value="1"/>
</dbReference>
<comment type="caution">
    <text evidence="10">The sequence shown here is derived from an EMBL/GenBank/DDBJ whole genome shotgun (WGS) entry which is preliminary data.</text>
</comment>
<feature type="signal peptide" evidence="6">
    <location>
        <begin position="1"/>
        <end position="23"/>
    </location>
</feature>
<evidence type="ECO:0000259" key="9">
    <source>
        <dbReference type="Pfam" id="PF13290"/>
    </source>
</evidence>
<gene>
    <name evidence="10" type="ORF">E6A44_000155</name>
</gene>
<evidence type="ECO:0000259" key="8">
    <source>
        <dbReference type="Pfam" id="PF02838"/>
    </source>
</evidence>
<comment type="similarity">
    <text evidence="2">Belongs to the glycosyl hydrolase 20 family.</text>
</comment>
<evidence type="ECO:0000256" key="2">
    <source>
        <dbReference type="ARBA" id="ARBA00006285"/>
    </source>
</evidence>